<feature type="non-terminal residue" evidence="1">
    <location>
        <position position="227"/>
    </location>
</feature>
<evidence type="ECO:0000313" key="1">
    <source>
        <dbReference type="EMBL" id="KAK5969178.1"/>
    </source>
</evidence>
<organism evidence="1 2">
    <name type="scientific">Trichostrongylus colubriformis</name>
    <name type="common">Black scour worm</name>
    <dbReference type="NCBI Taxonomy" id="6319"/>
    <lineage>
        <taxon>Eukaryota</taxon>
        <taxon>Metazoa</taxon>
        <taxon>Ecdysozoa</taxon>
        <taxon>Nematoda</taxon>
        <taxon>Chromadorea</taxon>
        <taxon>Rhabditida</taxon>
        <taxon>Rhabditina</taxon>
        <taxon>Rhabditomorpha</taxon>
        <taxon>Strongyloidea</taxon>
        <taxon>Trichostrongylidae</taxon>
        <taxon>Trichostrongylus</taxon>
    </lineage>
</organism>
<dbReference type="Pfam" id="PF17266">
    <property type="entry name" value="DUF5332"/>
    <property type="match status" value="1"/>
</dbReference>
<comment type="caution">
    <text evidence="1">The sequence shown here is derived from an EMBL/GenBank/DDBJ whole genome shotgun (WGS) entry which is preliminary data.</text>
</comment>
<gene>
    <name evidence="1" type="ORF">GCK32_009526</name>
</gene>
<reference evidence="1 2" key="1">
    <citation type="submission" date="2019-10" db="EMBL/GenBank/DDBJ databases">
        <title>Assembly and Annotation for the nematode Trichostrongylus colubriformis.</title>
        <authorList>
            <person name="Martin J."/>
        </authorList>
    </citation>
    <scope>NUCLEOTIDE SEQUENCE [LARGE SCALE GENOMIC DNA]</scope>
    <source>
        <strain evidence="1">G859</strain>
        <tissue evidence="1">Whole worm</tissue>
    </source>
</reference>
<proteinExistence type="predicted"/>
<accession>A0AAN8FCY0</accession>
<dbReference type="InterPro" id="IPR035161">
    <property type="entry name" value="DUF5332"/>
</dbReference>
<protein>
    <submittedName>
        <fullName evidence="1">Uncharacterized protein</fullName>
    </submittedName>
</protein>
<sequence length="227" mass="25447">MGTKRFVLSHDHFQIPRINPSAYKFVATRNGFSLARASLFHSFFYVVLQVHRSLTKKNGERTLCSWTAAVSGIHEMFYWLLLPIFLSLRFSTLSAVPSECRELLTCSVKSGCVNLKWLSSKMENANVSAQMYNDLDTAIDYSCIFTLGCPKECTACQLCHTSKIQVIEVLAGKARKTEKCPELISCATDCVAKSTTNMSNINHCIRRKCAFYCFNGSCPKCAAFITK</sequence>
<dbReference type="Proteomes" id="UP001331761">
    <property type="component" value="Unassembled WGS sequence"/>
</dbReference>
<keyword evidence="2" id="KW-1185">Reference proteome</keyword>
<name>A0AAN8FCY0_TRICO</name>
<evidence type="ECO:0000313" key="2">
    <source>
        <dbReference type="Proteomes" id="UP001331761"/>
    </source>
</evidence>
<dbReference type="PANTHER" id="PTHR38612:SF1">
    <property type="entry name" value="PROTEIN CBG06620"/>
    <property type="match status" value="1"/>
</dbReference>
<dbReference type="PANTHER" id="PTHR38612">
    <property type="entry name" value="PROTEIN DCT-5-RELATED"/>
    <property type="match status" value="1"/>
</dbReference>
<dbReference type="EMBL" id="WIXE01020480">
    <property type="protein sequence ID" value="KAK5969178.1"/>
    <property type="molecule type" value="Genomic_DNA"/>
</dbReference>
<dbReference type="AlphaFoldDB" id="A0AAN8FCY0"/>